<evidence type="ECO:0000313" key="2">
    <source>
        <dbReference type="Proteomes" id="UP000642920"/>
    </source>
</evidence>
<gene>
    <name evidence="1" type="ORF">JKP34_17290</name>
</gene>
<sequence>MSEDKQKIPSIDELILDNNIVINEVYVKAYYSPIYKLFLIIWDGVFSDQEYKNVFDQLLDFAKINKTIGVYSDVRRQGKVSLEAREYFKKHISPAGDALGMKRAAAIIDSSPFKLMYVNALIKISGQRAKVFSNPEKALAYLLEG</sequence>
<proteinExistence type="predicted"/>
<dbReference type="EMBL" id="JAERQG010000005">
    <property type="protein sequence ID" value="MBL0767023.1"/>
    <property type="molecule type" value="Genomic_DNA"/>
</dbReference>
<dbReference type="RefSeq" id="WP_201924257.1">
    <property type="nucleotide sequence ID" value="NZ_JAERQG010000005.1"/>
</dbReference>
<organism evidence="1 2">
    <name type="scientific">Marivirga atlantica</name>
    <dbReference type="NCBI Taxonomy" id="1548457"/>
    <lineage>
        <taxon>Bacteria</taxon>
        <taxon>Pseudomonadati</taxon>
        <taxon>Bacteroidota</taxon>
        <taxon>Cytophagia</taxon>
        <taxon>Cytophagales</taxon>
        <taxon>Marivirgaceae</taxon>
        <taxon>Marivirga</taxon>
    </lineage>
</organism>
<keyword evidence="2" id="KW-1185">Reference proteome</keyword>
<accession>A0A937AP13</accession>
<evidence type="ECO:0000313" key="1">
    <source>
        <dbReference type="EMBL" id="MBL0767023.1"/>
    </source>
</evidence>
<dbReference type="AlphaFoldDB" id="A0A937AP13"/>
<comment type="caution">
    <text evidence="1">The sequence shown here is derived from an EMBL/GenBank/DDBJ whole genome shotgun (WGS) entry which is preliminary data.</text>
</comment>
<protein>
    <submittedName>
        <fullName evidence="1">STAS/SEC14 domain-containing protein</fullName>
    </submittedName>
</protein>
<dbReference type="Proteomes" id="UP000642920">
    <property type="component" value="Unassembled WGS sequence"/>
</dbReference>
<reference evidence="1" key="1">
    <citation type="submission" date="2021-01" db="EMBL/GenBank/DDBJ databases">
        <title>Marivirga sp. nov., isolated from intertidal surface sediments.</title>
        <authorList>
            <person name="Zhang M."/>
        </authorList>
    </citation>
    <scope>NUCLEOTIDE SEQUENCE</scope>
    <source>
        <strain evidence="1">SM1354</strain>
    </source>
</reference>
<name>A0A937AP13_9BACT</name>